<evidence type="ECO:0000313" key="18">
    <source>
        <dbReference type="Proteomes" id="UP000694383"/>
    </source>
</evidence>
<evidence type="ECO:0000256" key="11">
    <source>
        <dbReference type="ARBA" id="ARBA00023284"/>
    </source>
</evidence>
<keyword evidence="7" id="KW-0256">Endoplasmic reticulum</keyword>
<dbReference type="InterPro" id="IPR013766">
    <property type="entry name" value="Thioredoxin_domain"/>
</dbReference>
<dbReference type="CDD" id="cd02982">
    <property type="entry name" value="PDI_b'_family"/>
    <property type="match status" value="1"/>
</dbReference>
<keyword evidence="6" id="KW-0677">Repeat</keyword>
<comment type="similarity">
    <text evidence="3 13">Belongs to the protein disulfide isomerase family.</text>
</comment>
<sequence length="600" mass="68072">MRKLLLVSLLALLLQASCIQANHSDDSTEEHRDAQDDTTKKTPEETSAETDETEQPPKREKTTEIEEEQDVMVLHINNFDRALSETRHLMVEFYAPWCGYCKRFEPIYAEAAGMLKEEGSEMRLAKVDAIEEKELAEEFNVDSFPTVKLFMNGDRKEPIEYTGKRTPSGIVQWLKRRSGPGAADLNSADSAAEFINTHNVSVVGFFDNLESEAAAVFKEVAFDLTDVEFAVTASPEVFKEYEVTANKVVLFKKFDDGRADFELSEEDKLDKHNLTDFIKENSLELIVPFNQETSDKIFTSRVRLHCLLFINSTVESQMSLLEESKTVAREFKGKVLYILIDMTTAVSHVLNYFGVLEKDSPTVRMINMDTQKKFKIASEMTIESLRQLSQEVVDDTAEPYFRSEEIPEDWDKGPVKVLVAKNFETVAMDPTKNVFVEFYAPWCGHCKELAPIWEQLGEIYADHDDIIIAKMDATANELESVAIDGFPTLKYFPAGDKEVISYTGNRDLETLSKFLDNGGVLPQEESDEDDDDEEEADKDKAQTDEGEDADNQSKVCSAASLFSPLLKLDSLFFLYLRRQTILQRKQKTTHPKMSCDNSSN</sequence>
<dbReference type="PROSITE" id="PS00194">
    <property type="entry name" value="THIOREDOXIN_1"/>
    <property type="match status" value="2"/>
</dbReference>
<dbReference type="CDD" id="cd02961">
    <property type="entry name" value="PDI_a_family"/>
    <property type="match status" value="1"/>
</dbReference>
<keyword evidence="11 12" id="KW-0676">Redox-active center</keyword>
<dbReference type="EC" id="5.3.4.1" evidence="4 14"/>
<evidence type="ECO:0000256" key="15">
    <source>
        <dbReference type="SAM" id="MobiDB-lite"/>
    </source>
</evidence>
<keyword evidence="5 14" id="KW-0732">Signal</keyword>
<feature type="disulfide bond" description="Redox-active" evidence="12">
    <location>
        <begin position="98"/>
        <end position="101"/>
    </location>
</feature>
<dbReference type="GO" id="GO:0034976">
    <property type="term" value="P:response to endoplasmic reticulum stress"/>
    <property type="evidence" value="ECO:0007669"/>
    <property type="project" value="TreeGrafter"/>
</dbReference>
<name>A0A8C7XFY9_9TELE</name>
<dbReference type="FunFam" id="3.40.30.10:FF:000023">
    <property type="entry name" value="Protein disulfide-isomerase"/>
    <property type="match status" value="1"/>
</dbReference>
<dbReference type="InterPro" id="IPR005788">
    <property type="entry name" value="PDI_thioredoxin-like_dom"/>
</dbReference>
<evidence type="ECO:0000256" key="4">
    <source>
        <dbReference type="ARBA" id="ARBA00012723"/>
    </source>
</evidence>
<evidence type="ECO:0000256" key="7">
    <source>
        <dbReference type="ARBA" id="ARBA00022824"/>
    </source>
</evidence>
<proteinExistence type="inferred from homology"/>
<feature type="region of interest" description="Disordered" evidence="15">
    <location>
        <begin position="22"/>
        <end position="67"/>
    </location>
</feature>
<keyword evidence="8 12" id="KW-1015">Disulfide bond</keyword>
<evidence type="ECO:0000256" key="9">
    <source>
        <dbReference type="ARBA" id="ARBA00023186"/>
    </source>
</evidence>
<feature type="domain" description="Thioredoxin" evidence="16">
    <location>
        <begin position="50"/>
        <end position="179"/>
    </location>
</feature>
<evidence type="ECO:0000313" key="17">
    <source>
        <dbReference type="Ensembl" id="ENSOSIP00000011795.1"/>
    </source>
</evidence>
<evidence type="ECO:0000256" key="1">
    <source>
        <dbReference type="ARBA" id="ARBA00001182"/>
    </source>
</evidence>
<evidence type="ECO:0000256" key="8">
    <source>
        <dbReference type="ARBA" id="ARBA00023157"/>
    </source>
</evidence>
<evidence type="ECO:0000256" key="3">
    <source>
        <dbReference type="ARBA" id="ARBA00006347"/>
    </source>
</evidence>
<dbReference type="PRINTS" id="PR00421">
    <property type="entry name" value="THIOREDOXIN"/>
</dbReference>
<evidence type="ECO:0000256" key="5">
    <source>
        <dbReference type="ARBA" id="ARBA00022729"/>
    </source>
</evidence>
<dbReference type="CDD" id="cd02981">
    <property type="entry name" value="PDI_b_family"/>
    <property type="match status" value="1"/>
</dbReference>
<dbReference type="FunFam" id="3.40.30.10:FF:000027">
    <property type="entry name" value="protein disulfide-isomerase A2"/>
    <property type="match status" value="1"/>
</dbReference>
<dbReference type="InterPro" id="IPR036249">
    <property type="entry name" value="Thioredoxin-like_sf"/>
</dbReference>
<keyword evidence="9" id="KW-0143">Chaperone</keyword>
<evidence type="ECO:0000256" key="10">
    <source>
        <dbReference type="ARBA" id="ARBA00023235"/>
    </source>
</evidence>
<dbReference type="FunFam" id="3.40.30.10:FF:000042">
    <property type="entry name" value="protein disulfide-isomerase A2"/>
    <property type="match status" value="1"/>
</dbReference>
<keyword evidence="18" id="KW-1185">Reference proteome</keyword>
<dbReference type="GO" id="GO:0003756">
    <property type="term" value="F:protein disulfide isomerase activity"/>
    <property type="evidence" value="ECO:0007669"/>
    <property type="project" value="UniProtKB-EC"/>
</dbReference>
<dbReference type="PANTHER" id="PTHR18929:SF93">
    <property type="entry name" value="PROTEIN DISULFIDE-ISOMERASE A2"/>
    <property type="match status" value="1"/>
</dbReference>
<dbReference type="NCBIfam" id="TIGR01126">
    <property type="entry name" value="pdi_dom"/>
    <property type="match status" value="1"/>
</dbReference>
<evidence type="ECO:0000256" key="13">
    <source>
        <dbReference type="RuleBase" id="RU004208"/>
    </source>
</evidence>
<feature type="disulfide bond" description="Redox-active" evidence="12">
    <location>
        <begin position="443"/>
        <end position="446"/>
    </location>
</feature>
<dbReference type="AlphaFoldDB" id="A0A8C7XFY9"/>
<comment type="catalytic activity">
    <reaction evidence="1 14">
        <text>Catalyzes the rearrangement of -S-S- bonds in proteins.</text>
        <dbReference type="EC" id="5.3.4.1"/>
    </reaction>
</comment>
<keyword evidence="10 14" id="KW-0413">Isomerase</keyword>
<reference evidence="17" key="1">
    <citation type="submission" date="2025-08" db="UniProtKB">
        <authorList>
            <consortium name="Ensembl"/>
        </authorList>
    </citation>
    <scope>IDENTIFICATION</scope>
</reference>
<evidence type="ECO:0000256" key="14">
    <source>
        <dbReference type="RuleBase" id="RU361130"/>
    </source>
</evidence>
<dbReference type="PROSITE" id="PS51352">
    <property type="entry name" value="THIOREDOXIN_2"/>
    <property type="match status" value="2"/>
</dbReference>
<dbReference type="Proteomes" id="UP000694383">
    <property type="component" value="Unplaced"/>
</dbReference>
<dbReference type="PANTHER" id="PTHR18929">
    <property type="entry name" value="PROTEIN DISULFIDE ISOMERASE"/>
    <property type="match status" value="1"/>
</dbReference>
<evidence type="ECO:0000256" key="6">
    <source>
        <dbReference type="ARBA" id="ARBA00022737"/>
    </source>
</evidence>
<organism evidence="17 18">
    <name type="scientific">Oryzias sinensis</name>
    <name type="common">Chinese medaka</name>
    <dbReference type="NCBI Taxonomy" id="183150"/>
    <lineage>
        <taxon>Eukaryota</taxon>
        <taxon>Metazoa</taxon>
        <taxon>Chordata</taxon>
        <taxon>Craniata</taxon>
        <taxon>Vertebrata</taxon>
        <taxon>Euteleostomi</taxon>
        <taxon>Actinopterygii</taxon>
        <taxon>Neopterygii</taxon>
        <taxon>Teleostei</taxon>
        <taxon>Neoteleostei</taxon>
        <taxon>Acanthomorphata</taxon>
        <taxon>Ovalentaria</taxon>
        <taxon>Atherinomorphae</taxon>
        <taxon>Beloniformes</taxon>
        <taxon>Adrianichthyidae</taxon>
        <taxon>Oryziinae</taxon>
        <taxon>Oryzias</taxon>
    </lineage>
</organism>
<accession>A0A8C7XFY9</accession>
<dbReference type="SUPFAM" id="SSF52833">
    <property type="entry name" value="Thioredoxin-like"/>
    <property type="match status" value="4"/>
</dbReference>
<comment type="subcellular location">
    <subcellularLocation>
        <location evidence="2">Endoplasmic reticulum lumen</location>
    </subcellularLocation>
</comment>
<feature type="domain" description="Thioredoxin" evidence="16">
    <location>
        <begin position="386"/>
        <end position="520"/>
    </location>
</feature>
<protein>
    <recommendedName>
        <fullName evidence="4 14">Protein disulfide-isomerase</fullName>
        <ecNumber evidence="4 14">5.3.4.1</ecNumber>
    </recommendedName>
</protein>
<dbReference type="InterPro" id="IPR017937">
    <property type="entry name" value="Thioredoxin_CS"/>
</dbReference>
<feature type="region of interest" description="Disordered" evidence="15">
    <location>
        <begin position="517"/>
        <end position="552"/>
    </location>
</feature>
<dbReference type="GeneTree" id="ENSGT00940000165626"/>
<feature type="compositionally biased region" description="Basic and acidic residues" evidence="15">
    <location>
        <begin position="23"/>
        <end position="44"/>
    </location>
</feature>
<feature type="compositionally biased region" description="Basic and acidic residues" evidence="15">
    <location>
        <begin position="55"/>
        <end position="64"/>
    </location>
</feature>
<dbReference type="GO" id="GO:0006457">
    <property type="term" value="P:protein folding"/>
    <property type="evidence" value="ECO:0007669"/>
    <property type="project" value="TreeGrafter"/>
</dbReference>
<dbReference type="GO" id="GO:0005788">
    <property type="term" value="C:endoplasmic reticulum lumen"/>
    <property type="evidence" value="ECO:0007669"/>
    <property type="project" value="UniProtKB-SubCell"/>
</dbReference>
<dbReference type="CDD" id="cd02995">
    <property type="entry name" value="PDI_a_PDI_a'_C"/>
    <property type="match status" value="1"/>
</dbReference>
<dbReference type="Ensembl" id="ENSOSIT00000012515.1">
    <property type="protein sequence ID" value="ENSOSIP00000011795.1"/>
    <property type="gene ID" value="ENSOSIG00000007004.1"/>
</dbReference>
<dbReference type="Gene3D" id="3.40.30.10">
    <property type="entry name" value="Glutaredoxin"/>
    <property type="match status" value="4"/>
</dbReference>
<dbReference type="NCBIfam" id="TIGR01130">
    <property type="entry name" value="ER_PDI_fam"/>
    <property type="match status" value="1"/>
</dbReference>
<dbReference type="Pfam" id="PF13848">
    <property type="entry name" value="Thioredoxin_6"/>
    <property type="match status" value="1"/>
</dbReference>
<evidence type="ECO:0000256" key="12">
    <source>
        <dbReference type="PIRSR" id="PIRSR605792-51"/>
    </source>
</evidence>
<evidence type="ECO:0000259" key="16">
    <source>
        <dbReference type="PROSITE" id="PS51352"/>
    </source>
</evidence>
<feature type="chain" id="PRO_5034562358" description="Protein disulfide-isomerase" evidence="14">
    <location>
        <begin position="22"/>
        <end position="600"/>
    </location>
</feature>
<feature type="compositionally biased region" description="Acidic residues" evidence="15">
    <location>
        <begin position="524"/>
        <end position="536"/>
    </location>
</feature>
<dbReference type="Pfam" id="PF00085">
    <property type="entry name" value="Thioredoxin"/>
    <property type="match status" value="2"/>
</dbReference>
<feature type="signal peptide" evidence="14">
    <location>
        <begin position="1"/>
        <end position="21"/>
    </location>
</feature>
<evidence type="ECO:0000256" key="2">
    <source>
        <dbReference type="ARBA" id="ARBA00004319"/>
    </source>
</evidence>
<reference evidence="17" key="2">
    <citation type="submission" date="2025-09" db="UniProtKB">
        <authorList>
            <consortium name="Ensembl"/>
        </authorList>
    </citation>
    <scope>IDENTIFICATION</scope>
</reference>
<dbReference type="InterPro" id="IPR005792">
    <property type="entry name" value="Prot_disulphide_isomerase"/>
</dbReference>